<sequence length="221" mass="24723">MAQGLCFESLKIMVYITGFSVLLILFIQSLHRKTPTISIEEFYVPTLNKTATGNTTSTAAATINNTTTTIYFDLKIYNTNVVGLYYRPMNLTFSYFPNKTTNSSVPLGVYTLRGFHQGHYKEKHVRDKVLIGGMMVQPGSRRVVVIRVDLVGRVKFKSIVQWKRTMVVGVDVEVDEDTGEKVKKTSIKLVRNSAAPAVVVGGWICPAMLLIFSSLFNLMLL</sequence>
<dbReference type="Proteomes" id="UP001055879">
    <property type="component" value="Linkage Group LG05"/>
</dbReference>
<comment type="caution">
    <text evidence="1">The sequence shown here is derived from an EMBL/GenBank/DDBJ whole genome shotgun (WGS) entry which is preliminary data.</text>
</comment>
<name>A0ACB9BZV9_ARCLA</name>
<evidence type="ECO:0000313" key="2">
    <source>
        <dbReference type="Proteomes" id="UP001055879"/>
    </source>
</evidence>
<reference evidence="2" key="1">
    <citation type="journal article" date="2022" name="Mol. Ecol. Resour.">
        <title>The genomes of chicory, endive, great burdock and yacon provide insights into Asteraceae palaeo-polyploidization history and plant inulin production.</title>
        <authorList>
            <person name="Fan W."/>
            <person name="Wang S."/>
            <person name="Wang H."/>
            <person name="Wang A."/>
            <person name="Jiang F."/>
            <person name="Liu H."/>
            <person name="Zhao H."/>
            <person name="Xu D."/>
            <person name="Zhang Y."/>
        </authorList>
    </citation>
    <scope>NUCLEOTIDE SEQUENCE [LARGE SCALE GENOMIC DNA]</scope>
    <source>
        <strain evidence="2">cv. Niubang</strain>
    </source>
</reference>
<dbReference type="EMBL" id="CM042051">
    <property type="protein sequence ID" value="KAI3727488.1"/>
    <property type="molecule type" value="Genomic_DNA"/>
</dbReference>
<gene>
    <name evidence="1" type="ORF">L6452_16104</name>
</gene>
<accession>A0ACB9BZV9</accession>
<organism evidence="1 2">
    <name type="scientific">Arctium lappa</name>
    <name type="common">Greater burdock</name>
    <name type="synonym">Lappa major</name>
    <dbReference type="NCBI Taxonomy" id="4217"/>
    <lineage>
        <taxon>Eukaryota</taxon>
        <taxon>Viridiplantae</taxon>
        <taxon>Streptophyta</taxon>
        <taxon>Embryophyta</taxon>
        <taxon>Tracheophyta</taxon>
        <taxon>Spermatophyta</taxon>
        <taxon>Magnoliopsida</taxon>
        <taxon>eudicotyledons</taxon>
        <taxon>Gunneridae</taxon>
        <taxon>Pentapetalae</taxon>
        <taxon>asterids</taxon>
        <taxon>campanulids</taxon>
        <taxon>Asterales</taxon>
        <taxon>Asteraceae</taxon>
        <taxon>Carduoideae</taxon>
        <taxon>Cardueae</taxon>
        <taxon>Arctiinae</taxon>
        <taxon>Arctium</taxon>
    </lineage>
</organism>
<reference evidence="1 2" key="2">
    <citation type="journal article" date="2022" name="Mol. Ecol. Resour.">
        <title>The genomes of chicory, endive, great burdock and yacon provide insights into Asteraceae paleo-polyploidization history and plant inulin production.</title>
        <authorList>
            <person name="Fan W."/>
            <person name="Wang S."/>
            <person name="Wang H."/>
            <person name="Wang A."/>
            <person name="Jiang F."/>
            <person name="Liu H."/>
            <person name="Zhao H."/>
            <person name="Xu D."/>
            <person name="Zhang Y."/>
        </authorList>
    </citation>
    <scope>NUCLEOTIDE SEQUENCE [LARGE SCALE GENOMIC DNA]</scope>
    <source>
        <strain evidence="2">cv. Niubang</strain>
    </source>
</reference>
<keyword evidence="2" id="KW-1185">Reference proteome</keyword>
<evidence type="ECO:0000313" key="1">
    <source>
        <dbReference type="EMBL" id="KAI3727488.1"/>
    </source>
</evidence>
<proteinExistence type="predicted"/>
<protein>
    <submittedName>
        <fullName evidence="1">Uncharacterized protein</fullName>
    </submittedName>
</protein>